<feature type="transmembrane region" description="Helical" evidence="8">
    <location>
        <begin position="106"/>
        <end position="134"/>
    </location>
</feature>
<evidence type="ECO:0000313" key="10">
    <source>
        <dbReference type="EMBL" id="WGZ90228.1"/>
    </source>
</evidence>
<sequence>MFELLKSGGFMMIPLVISSIVALAIIMERLFALRASKVLPQQDIETARKMATMPKLNEELLDSLRDNSLIGRVLAVGLESRELPRHIMKENIEEAGRHAVHELERYLPALGTIATSGPLLGLLGTVLGMIAAFSAITKVGMGNPTELASGIAEALVSTAVGLFVAIPALMFYRYFRARVDGFVVKMEQEAMRLVEITNSQRRTTPAAPSTTPTPRAALNPASALAQAAASQAARGTTK</sequence>
<evidence type="ECO:0000259" key="9">
    <source>
        <dbReference type="Pfam" id="PF01618"/>
    </source>
</evidence>
<evidence type="ECO:0000256" key="4">
    <source>
        <dbReference type="ARBA" id="ARBA00022989"/>
    </source>
</evidence>
<accession>A0AA95KJR2</accession>
<keyword evidence="5 8" id="KW-0472">Membrane</keyword>
<evidence type="ECO:0000256" key="6">
    <source>
        <dbReference type="RuleBase" id="RU004057"/>
    </source>
</evidence>
<dbReference type="Proteomes" id="UP001300672">
    <property type="component" value="Chromosome"/>
</dbReference>
<keyword evidence="2" id="KW-1003">Cell membrane</keyword>
<comment type="similarity">
    <text evidence="6">Belongs to the exbB/tolQ family.</text>
</comment>
<dbReference type="GO" id="GO:0005886">
    <property type="term" value="C:plasma membrane"/>
    <property type="evidence" value="ECO:0007669"/>
    <property type="project" value="UniProtKB-SubCell"/>
</dbReference>
<keyword evidence="6" id="KW-0813">Transport</keyword>
<name>A0AA95KJR2_9GAMM</name>
<proteinExistence type="inferred from homology"/>
<reference evidence="10" key="1">
    <citation type="journal article" date="2023" name="Int. J. Mol. Sci.">
        <title>Metagenomics Revealed a New Genus 'Candidatus Thiocaldithrix dubininis' gen. nov., sp. nov. and a New Species 'Candidatus Thiothrix putei' sp. nov. in the Family Thiotrichaceae, Some Members of Which Have Traits of Both Na+- and H+-Motive Energetics.</title>
        <authorList>
            <person name="Ravin N.V."/>
            <person name="Muntyan M.S."/>
            <person name="Smolyakov D.D."/>
            <person name="Rudenko T.S."/>
            <person name="Beletsky A.V."/>
            <person name="Mardanov A.V."/>
            <person name="Grabovich M.Y."/>
        </authorList>
    </citation>
    <scope>NUCLEOTIDE SEQUENCE</scope>
    <source>
        <strain evidence="10">GKL-01</strain>
    </source>
</reference>
<feature type="domain" description="MotA/TolQ/ExbB proton channel" evidence="9">
    <location>
        <begin position="67"/>
        <end position="187"/>
    </location>
</feature>
<evidence type="ECO:0000256" key="2">
    <source>
        <dbReference type="ARBA" id="ARBA00022475"/>
    </source>
</evidence>
<feature type="transmembrane region" description="Helical" evidence="8">
    <location>
        <begin position="154"/>
        <end position="175"/>
    </location>
</feature>
<feature type="region of interest" description="Disordered" evidence="7">
    <location>
        <begin position="196"/>
        <end position="218"/>
    </location>
</feature>
<evidence type="ECO:0000256" key="3">
    <source>
        <dbReference type="ARBA" id="ARBA00022692"/>
    </source>
</evidence>
<dbReference type="KEGG" id="tdu:QJT80_12060"/>
<dbReference type="PANTHER" id="PTHR30625">
    <property type="entry name" value="PROTEIN TOLQ"/>
    <property type="match status" value="1"/>
</dbReference>
<evidence type="ECO:0000256" key="1">
    <source>
        <dbReference type="ARBA" id="ARBA00004651"/>
    </source>
</evidence>
<reference evidence="10" key="2">
    <citation type="submission" date="2023-04" db="EMBL/GenBank/DDBJ databases">
        <authorList>
            <person name="Beletskiy A.V."/>
            <person name="Mardanov A.V."/>
            <person name="Ravin N.V."/>
        </authorList>
    </citation>
    <scope>NUCLEOTIDE SEQUENCE</scope>
    <source>
        <strain evidence="10">GKL-01</strain>
    </source>
</reference>
<keyword evidence="4 8" id="KW-1133">Transmembrane helix</keyword>
<evidence type="ECO:0000256" key="5">
    <source>
        <dbReference type="ARBA" id="ARBA00023136"/>
    </source>
</evidence>
<feature type="transmembrane region" description="Helical" evidence="8">
    <location>
        <begin position="12"/>
        <end position="32"/>
    </location>
</feature>
<dbReference type="Pfam" id="PF01618">
    <property type="entry name" value="MotA_ExbB"/>
    <property type="match status" value="1"/>
</dbReference>
<gene>
    <name evidence="10" type="ORF">QJT80_12060</name>
</gene>
<dbReference type="PANTHER" id="PTHR30625:SF11">
    <property type="entry name" value="MOTA_TOLQ_EXBB PROTON CHANNEL DOMAIN-CONTAINING PROTEIN"/>
    <property type="match status" value="1"/>
</dbReference>
<dbReference type="AlphaFoldDB" id="A0AA95KJR2"/>
<protein>
    <submittedName>
        <fullName evidence="10">MotA/TolQ/ExbB proton channel family protein</fullName>
    </submittedName>
</protein>
<comment type="subcellular location">
    <subcellularLocation>
        <location evidence="1">Cell membrane</location>
        <topology evidence="1">Multi-pass membrane protein</topology>
    </subcellularLocation>
    <subcellularLocation>
        <location evidence="6">Membrane</location>
        <topology evidence="6">Multi-pass membrane protein</topology>
    </subcellularLocation>
</comment>
<evidence type="ECO:0000256" key="7">
    <source>
        <dbReference type="SAM" id="MobiDB-lite"/>
    </source>
</evidence>
<dbReference type="EMBL" id="CP124755">
    <property type="protein sequence ID" value="WGZ90228.1"/>
    <property type="molecule type" value="Genomic_DNA"/>
</dbReference>
<keyword evidence="3 8" id="KW-0812">Transmembrane</keyword>
<organism evidence="10">
    <name type="scientific">Candidatus Thiocaldithrix dubininis</name>
    <dbReference type="NCBI Taxonomy" id="3080823"/>
    <lineage>
        <taxon>Bacteria</taxon>
        <taxon>Pseudomonadati</taxon>
        <taxon>Pseudomonadota</taxon>
        <taxon>Gammaproteobacteria</taxon>
        <taxon>Thiotrichales</taxon>
        <taxon>Thiotrichaceae</taxon>
        <taxon>Candidatus Thiocaldithrix</taxon>
    </lineage>
</organism>
<dbReference type="GO" id="GO:0017038">
    <property type="term" value="P:protein import"/>
    <property type="evidence" value="ECO:0007669"/>
    <property type="project" value="TreeGrafter"/>
</dbReference>
<dbReference type="InterPro" id="IPR050790">
    <property type="entry name" value="ExbB/TolQ_transport"/>
</dbReference>
<feature type="compositionally biased region" description="Low complexity" evidence="7">
    <location>
        <begin position="201"/>
        <end position="218"/>
    </location>
</feature>
<evidence type="ECO:0000256" key="8">
    <source>
        <dbReference type="SAM" id="Phobius"/>
    </source>
</evidence>
<dbReference type="InterPro" id="IPR002898">
    <property type="entry name" value="MotA_ExbB_proton_chnl"/>
</dbReference>
<keyword evidence="6" id="KW-0653">Protein transport</keyword>